<accession>A0AC35TKP8</accession>
<evidence type="ECO:0000313" key="2">
    <source>
        <dbReference type="WBParaSite" id="RSKR_0000150700.1"/>
    </source>
</evidence>
<dbReference type="Proteomes" id="UP000095286">
    <property type="component" value="Unplaced"/>
</dbReference>
<dbReference type="WBParaSite" id="RSKR_0000150700.1">
    <property type="protein sequence ID" value="RSKR_0000150700.1"/>
    <property type="gene ID" value="RSKR_0000150700"/>
</dbReference>
<proteinExistence type="predicted"/>
<name>A0AC35TKP8_9BILA</name>
<protein>
    <submittedName>
        <fullName evidence="2">Uncharacterized protein</fullName>
    </submittedName>
</protein>
<organism evidence="1 2">
    <name type="scientific">Rhabditophanes sp. KR3021</name>
    <dbReference type="NCBI Taxonomy" id="114890"/>
    <lineage>
        <taxon>Eukaryota</taxon>
        <taxon>Metazoa</taxon>
        <taxon>Ecdysozoa</taxon>
        <taxon>Nematoda</taxon>
        <taxon>Chromadorea</taxon>
        <taxon>Rhabditida</taxon>
        <taxon>Tylenchina</taxon>
        <taxon>Panagrolaimomorpha</taxon>
        <taxon>Strongyloidoidea</taxon>
        <taxon>Alloionematidae</taxon>
        <taxon>Rhabditophanes</taxon>
    </lineage>
</organism>
<evidence type="ECO:0000313" key="1">
    <source>
        <dbReference type="Proteomes" id="UP000095286"/>
    </source>
</evidence>
<sequence length="338" mass="37410">MFLKFIVLLLIEFVVSNELIKTKQFQQDPNFMNNLNQIPQIPVLAGNFQDPNFMNNLKQIPKIPSLDEMAQMQQQITLNAQATATASASATSAPNKTLVVNAGLNFTPPHGFFKLSFFGVSYGEDGRFFFVYVNINGTPLSFDDFGQKRRVFFDSDGVPVGFKDNKVFTGFAIINNIPNPSSNSGPYWLGRYETTILTTISLTAFPKVIKTTQLIIGMHFPDDDVFSCRHHSHEISGSGSDESRNSKRKCKHKKCKKGFSFDDSDGSGSQEESGEVIIKKRKRIIVDSDDDDDGTVISNSRRGMLLKSGGGTEISINGNGQKLKSKGVQISNLFGSDY</sequence>
<reference evidence="2" key="1">
    <citation type="submission" date="2016-11" db="UniProtKB">
        <authorList>
            <consortium name="WormBaseParasite"/>
        </authorList>
    </citation>
    <scope>IDENTIFICATION</scope>
    <source>
        <strain evidence="2">KR3021</strain>
    </source>
</reference>